<reference evidence="1 2" key="1">
    <citation type="journal article" date="2013" name="Genome Announc.">
        <title>Complete Genome of a Methanosarcina mazei Strain Isolated from Sediment Samples from an Amazonian Flooded Area.</title>
        <authorList>
            <person name="Assis das Gracas D."/>
            <person name="Thiago Juca Ramos R."/>
            <person name="Vieira Araujo A.C."/>
            <person name="Zahlouth R."/>
            <person name="Ribeiro Carneiro A."/>
            <person name="Souza Lopes T."/>
            <person name="Azevedo Barauna R."/>
            <person name="Azevedo V."/>
            <person name="Cruz Schneider M.P."/>
            <person name="Pellizari V.H."/>
            <person name="Silva A."/>
        </authorList>
    </citation>
    <scope>NUCLEOTIDE SEQUENCE [LARGE SCALE GENOMIC DNA]</scope>
    <source>
        <strain evidence="1 2">Tuc01</strain>
    </source>
</reference>
<evidence type="ECO:0000313" key="1">
    <source>
        <dbReference type="EMBL" id="AGF97647.1"/>
    </source>
</evidence>
<evidence type="ECO:0000313" key="2">
    <source>
        <dbReference type="Proteomes" id="UP000011718"/>
    </source>
</evidence>
<accession>M1PAU4</accession>
<dbReference type="KEGG" id="mmaz:MmTuc01_2332"/>
<dbReference type="AlphaFoldDB" id="M1PAU4"/>
<dbReference type="Proteomes" id="UP000011718">
    <property type="component" value="Chromosome"/>
</dbReference>
<protein>
    <submittedName>
        <fullName evidence="1">Uncharacterized protein</fullName>
    </submittedName>
</protein>
<name>M1PAU4_METMZ</name>
<dbReference type="BioCyc" id="MMAZ1236903:G139K-2229-MONOMER"/>
<proteinExistence type="predicted"/>
<sequence length="44" mass="5047">MTLCSDFYVKSSYSLKRSPYFNPKIVNGCFEEIKVLKLNAADPE</sequence>
<organism evidence="1 2">
    <name type="scientific">Methanosarcina mazei Tuc01</name>
    <dbReference type="NCBI Taxonomy" id="1236903"/>
    <lineage>
        <taxon>Archaea</taxon>
        <taxon>Methanobacteriati</taxon>
        <taxon>Methanobacteriota</taxon>
        <taxon>Stenosarchaea group</taxon>
        <taxon>Methanomicrobia</taxon>
        <taxon>Methanosarcinales</taxon>
        <taxon>Methanosarcinaceae</taxon>
        <taxon>Methanosarcina</taxon>
    </lineage>
</organism>
<dbReference type="HOGENOM" id="CLU_3210773_0_0_2"/>
<gene>
    <name evidence="1" type="ORF">MmTuc01_2332</name>
</gene>
<dbReference type="EMBL" id="CP004144">
    <property type="protein sequence ID" value="AGF97647.1"/>
    <property type="molecule type" value="Genomic_DNA"/>
</dbReference>